<keyword evidence="8" id="KW-1133">Transmembrane helix</keyword>
<evidence type="ECO:0000256" key="10">
    <source>
        <dbReference type="ARBA" id="ARBA00023098"/>
    </source>
</evidence>
<comment type="subcellular location">
    <subcellularLocation>
        <location evidence="1 13">Golgi apparatus membrane</location>
        <topology evidence="1 13">Single-pass type II membrane protein</topology>
    </subcellularLocation>
</comment>
<dbReference type="OrthoDB" id="5957813at2759"/>
<protein>
    <recommendedName>
        <fullName evidence="13">Hexosyltransferase</fullName>
        <ecNumber evidence="13">2.4.1.-</ecNumber>
    </recommendedName>
</protein>
<evidence type="ECO:0000313" key="15">
    <source>
        <dbReference type="EMBL" id="PIO27499.1"/>
    </source>
</evidence>
<dbReference type="Proteomes" id="UP000228934">
    <property type="component" value="Unassembled WGS sequence"/>
</dbReference>
<dbReference type="Pfam" id="PF01762">
    <property type="entry name" value="Galactosyl_T"/>
    <property type="match status" value="1"/>
</dbReference>
<dbReference type="FunFam" id="3.90.550.50:FF:000001">
    <property type="entry name" value="Hexosyltransferase"/>
    <property type="match status" value="1"/>
</dbReference>
<dbReference type="GO" id="GO:0000139">
    <property type="term" value="C:Golgi membrane"/>
    <property type="evidence" value="ECO:0007669"/>
    <property type="project" value="UniProtKB-SubCell"/>
</dbReference>
<evidence type="ECO:0000256" key="5">
    <source>
        <dbReference type="ARBA" id="ARBA00022679"/>
    </source>
</evidence>
<feature type="region of interest" description="Disordered" evidence="14">
    <location>
        <begin position="334"/>
        <end position="356"/>
    </location>
</feature>
<comment type="pathway">
    <text evidence="2">Protein modification; protein glycosylation.</text>
</comment>
<dbReference type="AlphaFoldDB" id="A0A2G9RHY1"/>
<gene>
    <name evidence="15" type="ORF">AB205_0119320</name>
</gene>
<comment type="similarity">
    <text evidence="3 13">Belongs to the glycosyltransferase 31 family.</text>
</comment>
<dbReference type="PANTHER" id="PTHR11214">
    <property type="entry name" value="BETA-1,3-N-ACETYLGLUCOSAMINYLTRANSFERASE"/>
    <property type="match status" value="1"/>
</dbReference>
<evidence type="ECO:0000256" key="7">
    <source>
        <dbReference type="ARBA" id="ARBA00022968"/>
    </source>
</evidence>
<accession>A0A2G9RHY1</accession>
<dbReference type="EMBL" id="KV942935">
    <property type="protein sequence ID" value="PIO27499.1"/>
    <property type="molecule type" value="Genomic_DNA"/>
</dbReference>
<evidence type="ECO:0000256" key="11">
    <source>
        <dbReference type="ARBA" id="ARBA00023136"/>
    </source>
</evidence>
<dbReference type="PANTHER" id="PTHR11214:SF387">
    <property type="entry name" value="HEXOSYLTRANSFERASE"/>
    <property type="match status" value="1"/>
</dbReference>
<evidence type="ECO:0000256" key="3">
    <source>
        <dbReference type="ARBA" id="ARBA00008661"/>
    </source>
</evidence>
<feature type="compositionally biased region" description="Basic and acidic residues" evidence="14">
    <location>
        <begin position="336"/>
        <end position="356"/>
    </location>
</feature>
<reference evidence="16" key="1">
    <citation type="journal article" date="2017" name="Nat. Commun.">
        <title>The North American bullfrog draft genome provides insight into hormonal regulation of long noncoding RNA.</title>
        <authorList>
            <person name="Hammond S.A."/>
            <person name="Warren R.L."/>
            <person name="Vandervalk B.P."/>
            <person name="Kucuk E."/>
            <person name="Khan H."/>
            <person name="Gibb E.A."/>
            <person name="Pandoh P."/>
            <person name="Kirk H."/>
            <person name="Zhao Y."/>
            <person name="Jones M."/>
            <person name="Mungall A.J."/>
            <person name="Coope R."/>
            <person name="Pleasance S."/>
            <person name="Moore R.A."/>
            <person name="Holt R.A."/>
            <person name="Round J.M."/>
            <person name="Ohora S."/>
            <person name="Walle B.V."/>
            <person name="Veldhoen N."/>
            <person name="Helbing C.C."/>
            <person name="Birol I."/>
        </authorList>
    </citation>
    <scope>NUCLEOTIDE SEQUENCE [LARGE SCALE GENOMIC DNA]</scope>
</reference>
<keyword evidence="9 13" id="KW-0333">Golgi apparatus</keyword>
<keyword evidence="11" id="KW-0472">Membrane</keyword>
<evidence type="ECO:0000256" key="1">
    <source>
        <dbReference type="ARBA" id="ARBA00004323"/>
    </source>
</evidence>
<evidence type="ECO:0000256" key="9">
    <source>
        <dbReference type="ARBA" id="ARBA00023034"/>
    </source>
</evidence>
<evidence type="ECO:0000313" key="16">
    <source>
        <dbReference type="Proteomes" id="UP000228934"/>
    </source>
</evidence>
<evidence type="ECO:0000256" key="14">
    <source>
        <dbReference type="SAM" id="MobiDB-lite"/>
    </source>
</evidence>
<evidence type="ECO:0000256" key="8">
    <source>
        <dbReference type="ARBA" id="ARBA00022989"/>
    </source>
</evidence>
<dbReference type="InterPro" id="IPR002659">
    <property type="entry name" value="Glyco_trans_31"/>
</dbReference>
<evidence type="ECO:0000256" key="4">
    <source>
        <dbReference type="ARBA" id="ARBA00022676"/>
    </source>
</evidence>
<organism evidence="15 16">
    <name type="scientific">Aquarana catesbeiana</name>
    <name type="common">American bullfrog</name>
    <name type="synonym">Rana catesbeiana</name>
    <dbReference type="NCBI Taxonomy" id="8400"/>
    <lineage>
        <taxon>Eukaryota</taxon>
        <taxon>Metazoa</taxon>
        <taxon>Chordata</taxon>
        <taxon>Craniata</taxon>
        <taxon>Vertebrata</taxon>
        <taxon>Euteleostomi</taxon>
        <taxon>Amphibia</taxon>
        <taxon>Batrachia</taxon>
        <taxon>Anura</taxon>
        <taxon>Neobatrachia</taxon>
        <taxon>Ranoidea</taxon>
        <taxon>Ranidae</taxon>
        <taxon>Aquarana</taxon>
    </lineage>
</organism>
<keyword evidence="5" id="KW-0808">Transferase</keyword>
<evidence type="ECO:0000256" key="12">
    <source>
        <dbReference type="ARBA" id="ARBA00023180"/>
    </source>
</evidence>
<keyword evidence="12" id="KW-0325">Glycoprotein</keyword>
<proteinExistence type="inferred from homology"/>
<dbReference type="Gene3D" id="3.90.550.50">
    <property type="match status" value="1"/>
</dbReference>
<keyword evidence="16" id="KW-1185">Reference proteome</keyword>
<dbReference type="GO" id="GO:0006629">
    <property type="term" value="P:lipid metabolic process"/>
    <property type="evidence" value="ECO:0007669"/>
    <property type="project" value="UniProtKB-KW"/>
</dbReference>
<evidence type="ECO:0000256" key="13">
    <source>
        <dbReference type="RuleBase" id="RU363063"/>
    </source>
</evidence>
<keyword evidence="4 13" id="KW-0328">Glycosyltransferase</keyword>
<keyword evidence="7" id="KW-0735">Signal-anchor</keyword>
<dbReference type="GO" id="GO:0016262">
    <property type="term" value="F:protein N-acetylglucosaminyltransferase activity"/>
    <property type="evidence" value="ECO:0007669"/>
    <property type="project" value="TreeGrafter"/>
</dbReference>
<name>A0A2G9RHY1_AQUCT</name>
<dbReference type="GO" id="GO:0030311">
    <property type="term" value="P:poly-N-acetyllactosamine biosynthetic process"/>
    <property type="evidence" value="ECO:0007669"/>
    <property type="project" value="TreeGrafter"/>
</dbReference>
<keyword evidence="6" id="KW-0812">Transmembrane</keyword>
<evidence type="ECO:0000256" key="2">
    <source>
        <dbReference type="ARBA" id="ARBA00004922"/>
    </source>
</evidence>
<dbReference type="GO" id="GO:0006493">
    <property type="term" value="P:protein O-linked glycosylation"/>
    <property type="evidence" value="ECO:0007669"/>
    <property type="project" value="TreeGrafter"/>
</dbReference>
<sequence length="356" mass="41334">MILTSVVLVVIIQFFIKEKPHLELEEILDNIVPKKSSSSVLRRSVTLYHRNNTFYLNLSMYSWQYQGLQEYRCQTFIDLSEYCQTSDPLIILAVKSHPASSERRIILRHTWAQERRILEYRFLPVFLLANSGHRVEMESLVAESSFYGDIILWNFMESHHNLSLKEHCFLEWLQYRCPEAKYILKADDDEFVNPHSLVSYISTSVKKFPLQVHGFCQSRCPVEHWGKYGIPFSVFPYDFYPPFVSGGGMLYSAELVPSLLNASSTIPVFPLDDVYFGLLALAANISFHHDLRFRSFGLKSTKICRFRDVLVVHGLSNHQLQEVWDALPYTSPCPPSRKEKQEYDRKVKSVQESDSG</sequence>
<evidence type="ECO:0000256" key="6">
    <source>
        <dbReference type="ARBA" id="ARBA00022692"/>
    </source>
</evidence>
<dbReference type="EC" id="2.4.1.-" evidence="13"/>
<keyword evidence="10" id="KW-0443">Lipid metabolism</keyword>